<feature type="transmembrane region" description="Helical" evidence="1">
    <location>
        <begin position="32"/>
        <end position="49"/>
    </location>
</feature>
<keyword evidence="1" id="KW-0812">Transmembrane</keyword>
<accession>A0A6J5N5G5</accession>
<keyword evidence="1" id="KW-0472">Membrane</keyword>
<evidence type="ECO:0000256" key="1">
    <source>
        <dbReference type="SAM" id="Phobius"/>
    </source>
</evidence>
<dbReference type="EMBL" id="LR796601">
    <property type="protein sequence ID" value="CAB4153647.1"/>
    <property type="molecule type" value="Genomic_DNA"/>
</dbReference>
<proteinExistence type="predicted"/>
<keyword evidence="1" id="KW-1133">Transmembrane helix</keyword>
<evidence type="ECO:0000313" key="2">
    <source>
        <dbReference type="EMBL" id="CAB4153647.1"/>
    </source>
</evidence>
<name>A0A6J5N5G5_9CAUD</name>
<protein>
    <submittedName>
        <fullName evidence="2">Uncharacterized protein</fullName>
    </submittedName>
</protein>
<gene>
    <name evidence="2" type="ORF">UFOVP628_12</name>
</gene>
<reference evidence="2" key="1">
    <citation type="submission" date="2020-04" db="EMBL/GenBank/DDBJ databases">
        <authorList>
            <person name="Chiriac C."/>
            <person name="Salcher M."/>
            <person name="Ghai R."/>
            <person name="Kavagutti S V."/>
        </authorList>
    </citation>
    <scope>NUCLEOTIDE SEQUENCE</scope>
</reference>
<organism evidence="2">
    <name type="scientific">uncultured Caudovirales phage</name>
    <dbReference type="NCBI Taxonomy" id="2100421"/>
    <lineage>
        <taxon>Viruses</taxon>
        <taxon>Duplodnaviria</taxon>
        <taxon>Heunggongvirae</taxon>
        <taxon>Uroviricota</taxon>
        <taxon>Caudoviricetes</taxon>
        <taxon>Peduoviridae</taxon>
        <taxon>Maltschvirus</taxon>
        <taxon>Maltschvirus maltsch</taxon>
    </lineage>
</organism>
<sequence length="51" mass="5728">MTPLEGRLDTHEAVCELRYESINARLKRIEQILIGSCAAIIGMLMTLVLKL</sequence>